<keyword evidence="2" id="KW-1003">Cell membrane</keyword>
<name>A0A2U3NHS1_9MYCO</name>
<dbReference type="RefSeq" id="WP_077102452.1">
    <property type="nucleotide sequence ID" value="NZ_LT717701.1"/>
</dbReference>
<keyword evidence="10" id="KW-1185">Reference proteome</keyword>
<organism evidence="9 10">
    <name type="scientific">Mycobacterium terramassiliense</name>
    <dbReference type="NCBI Taxonomy" id="1841859"/>
    <lineage>
        <taxon>Bacteria</taxon>
        <taxon>Bacillati</taxon>
        <taxon>Actinomycetota</taxon>
        <taxon>Actinomycetes</taxon>
        <taxon>Mycobacteriales</taxon>
        <taxon>Mycobacteriaceae</taxon>
        <taxon>Mycobacterium</taxon>
    </lineage>
</organism>
<evidence type="ECO:0000259" key="8">
    <source>
        <dbReference type="Pfam" id="PF06271"/>
    </source>
</evidence>
<dbReference type="STRING" id="1841859.GCA_900157385_04582"/>
<proteinExistence type="predicted"/>
<evidence type="ECO:0000256" key="6">
    <source>
        <dbReference type="SAM" id="MobiDB-lite"/>
    </source>
</evidence>
<dbReference type="PANTHER" id="PTHR36115">
    <property type="entry name" value="PROLINE-RICH ANTIGEN HOMOLOG-RELATED"/>
    <property type="match status" value="1"/>
</dbReference>
<evidence type="ECO:0000256" key="3">
    <source>
        <dbReference type="ARBA" id="ARBA00022692"/>
    </source>
</evidence>
<feature type="transmembrane region" description="Helical" evidence="7">
    <location>
        <begin position="129"/>
        <end position="148"/>
    </location>
</feature>
<dbReference type="Proteomes" id="UP000241595">
    <property type="component" value="Unassembled WGS sequence"/>
</dbReference>
<dbReference type="EMBL" id="FTRV01000015">
    <property type="protein sequence ID" value="SPM31068.1"/>
    <property type="molecule type" value="Genomic_DNA"/>
</dbReference>
<protein>
    <submittedName>
        <fullName evidence="9">Proline-rich antigen</fullName>
    </submittedName>
</protein>
<keyword evidence="5 7" id="KW-0472">Membrane</keyword>
<feature type="domain" description="RDD" evidence="8">
    <location>
        <begin position="74"/>
        <end position="219"/>
    </location>
</feature>
<reference evidence="9 10" key="1">
    <citation type="submission" date="2017-01" db="EMBL/GenBank/DDBJ databases">
        <authorList>
            <consortium name="Urmite Genomes"/>
        </authorList>
    </citation>
    <scope>NUCLEOTIDE SEQUENCE [LARGE SCALE GENOMIC DNA]</scope>
    <source>
        <strain evidence="9 10">AB308</strain>
    </source>
</reference>
<evidence type="ECO:0000256" key="7">
    <source>
        <dbReference type="SAM" id="Phobius"/>
    </source>
</evidence>
<sequence>MTDQPSSGEPYQPPPGPGGPASPPPPPGGGSYRGPASPPPPPGGGSYPPPPPSSGGYAPPPPGPAIRALPPESYTPWVTRVLAFLIDNIPAGVLVGIGVLIQALTTQQSCVSDINQYSVNQYCVSQPSGIGMLLYWLTVLLALAYLVWNYGYRQGTTGSSIGKSVMKFKVVSEVTGQPIGFGMSVVRQLAHFVDQVICYIGYLFPLWDAKRQTLADKIMTTVCLPIEQA</sequence>
<feature type="compositionally biased region" description="Pro residues" evidence="6">
    <location>
        <begin position="36"/>
        <end position="64"/>
    </location>
</feature>
<keyword evidence="4 7" id="KW-1133">Transmembrane helix</keyword>
<dbReference type="GO" id="GO:0005886">
    <property type="term" value="C:plasma membrane"/>
    <property type="evidence" value="ECO:0007669"/>
    <property type="project" value="UniProtKB-SubCell"/>
</dbReference>
<feature type="compositionally biased region" description="Pro residues" evidence="6">
    <location>
        <begin position="11"/>
        <end position="28"/>
    </location>
</feature>
<dbReference type="Pfam" id="PF06271">
    <property type="entry name" value="RDD"/>
    <property type="match status" value="1"/>
</dbReference>
<dbReference type="AlphaFoldDB" id="A0A2U3NHS1"/>
<dbReference type="InterPro" id="IPR051791">
    <property type="entry name" value="Pra-immunoreactive"/>
</dbReference>
<evidence type="ECO:0000256" key="4">
    <source>
        <dbReference type="ARBA" id="ARBA00022989"/>
    </source>
</evidence>
<feature type="region of interest" description="Disordered" evidence="6">
    <location>
        <begin position="1"/>
        <end position="64"/>
    </location>
</feature>
<evidence type="ECO:0000313" key="9">
    <source>
        <dbReference type="EMBL" id="SPM31068.1"/>
    </source>
</evidence>
<feature type="compositionally biased region" description="Low complexity" evidence="6">
    <location>
        <begin position="1"/>
        <end position="10"/>
    </location>
</feature>
<keyword evidence="3 7" id="KW-0812">Transmembrane</keyword>
<evidence type="ECO:0000313" key="10">
    <source>
        <dbReference type="Proteomes" id="UP000241595"/>
    </source>
</evidence>
<evidence type="ECO:0000256" key="5">
    <source>
        <dbReference type="ARBA" id="ARBA00023136"/>
    </source>
</evidence>
<evidence type="ECO:0000256" key="1">
    <source>
        <dbReference type="ARBA" id="ARBA00004651"/>
    </source>
</evidence>
<evidence type="ECO:0000256" key="2">
    <source>
        <dbReference type="ARBA" id="ARBA00022475"/>
    </source>
</evidence>
<dbReference type="PANTHER" id="PTHR36115:SF6">
    <property type="entry name" value="PROLINE-RICH ANTIGEN HOMOLOG"/>
    <property type="match status" value="1"/>
</dbReference>
<comment type="subcellular location">
    <subcellularLocation>
        <location evidence="1">Cell membrane</location>
        <topology evidence="1">Multi-pass membrane protein</topology>
    </subcellularLocation>
</comment>
<dbReference type="OrthoDB" id="9793824at2"/>
<accession>A0A2U3NHS1</accession>
<dbReference type="InterPro" id="IPR010432">
    <property type="entry name" value="RDD"/>
</dbReference>
<gene>
    <name evidence="9" type="ORF">MTAB308_4581</name>
</gene>